<keyword evidence="2" id="KW-1003">Cell membrane</keyword>
<dbReference type="PROSITE" id="PS50850">
    <property type="entry name" value="MFS"/>
    <property type="match status" value="1"/>
</dbReference>
<dbReference type="InterPro" id="IPR036259">
    <property type="entry name" value="MFS_trans_sf"/>
</dbReference>
<feature type="transmembrane region" description="Helical" evidence="6">
    <location>
        <begin position="98"/>
        <end position="124"/>
    </location>
</feature>
<feature type="transmembrane region" description="Helical" evidence="6">
    <location>
        <begin position="369"/>
        <end position="389"/>
    </location>
</feature>
<feature type="domain" description="Major facilitator superfamily (MFS) profile" evidence="7">
    <location>
        <begin position="26"/>
        <end position="419"/>
    </location>
</feature>
<evidence type="ECO:0000256" key="5">
    <source>
        <dbReference type="ARBA" id="ARBA00023136"/>
    </source>
</evidence>
<dbReference type="CDD" id="cd17370">
    <property type="entry name" value="MFS_MJ1317_like"/>
    <property type="match status" value="1"/>
</dbReference>
<dbReference type="PANTHER" id="PTHR42688:SF1">
    <property type="entry name" value="BLR5212 PROTEIN"/>
    <property type="match status" value="1"/>
</dbReference>
<evidence type="ECO:0000256" key="1">
    <source>
        <dbReference type="ARBA" id="ARBA00004651"/>
    </source>
</evidence>
<name>A0A0S7BU12_9CHLR</name>
<dbReference type="GO" id="GO:0005886">
    <property type="term" value="C:plasma membrane"/>
    <property type="evidence" value="ECO:0007669"/>
    <property type="project" value="UniProtKB-SubCell"/>
</dbReference>
<keyword evidence="4 6" id="KW-1133">Transmembrane helix</keyword>
<feature type="transmembrane region" description="Helical" evidence="6">
    <location>
        <begin position="23"/>
        <end position="44"/>
    </location>
</feature>
<dbReference type="PATRIC" id="fig|1678840.3.peg.2374"/>
<evidence type="ECO:0000256" key="4">
    <source>
        <dbReference type="ARBA" id="ARBA00022989"/>
    </source>
</evidence>
<dbReference type="Proteomes" id="UP000053370">
    <property type="component" value="Unassembled WGS sequence"/>
</dbReference>
<feature type="transmembrane region" description="Helical" evidence="6">
    <location>
        <begin position="56"/>
        <end position="78"/>
    </location>
</feature>
<evidence type="ECO:0000313" key="8">
    <source>
        <dbReference type="EMBL" id="GAP40993.1"/>
    </source>
</evidence>
<dbReference type="AlphaFoldDB" id="A0A0S7BU12"/>
<proteinExistence type="predicted"/>
<sequence length="429" mass="47965">MNFLILKLIERSNLMKVRLKLRFSPAVTVIILFGFISMFGDIIYESARGANGQYFNLLHINAAQIGLVFGIGEFLGYFLRLVSGVFSDRRGNQWLLIFLGYGMLAVVPLIGFTMKWNLLIVLILMERIGKALRSPAKDTILSAVAEKQVGIGMAFGLQEALDQIGAFIGPMIFSTVFFLSGENNITQYQTGYRLLIIPYAVLMLFLIFVYTKIKKNELITEDGKREKNTEQLQPIFWIYTAFTFFCTLGFVNFSMAGYHLKANHLLPDGSITMLYSVAMIVDALTALVIGKIYDRIKIRTEKQTGGILVLVAIPLLTMLLPIFVLSASRIWIVIGMIVFGIIMGTHETVMRSAIADITPFHKRGTGYGVFNTSYGLALLIGAAIMGWLYDQNQKDLIIALSCLSELIAFFLYAMMNRMVNSNSKSGKAF</sequence>
<evidence type="ECO:0000259" key="7">
    <source>
        <dbReference type="PROSITE" id="PS50850"/>
    </source>
</evidence>
<keyword evidence="9" id="KW-1185">Reference proteome</keyword>
<comment type="subcellular location">
    <subcellularLocation>
        <location evidence="1">Cell membrane</location>
        <topology evidence="1">Multi-pass membrane protein</topology>
    </subcellularLocation>
</comment>
<feature type="transmembrane region" description="Helical" evidence="6">
    <location>
        <begin position="395"/>
        <end position="415"/>
    </location>
</feature>
<dbReference type="InterPro" id="IPR020846">
    <property type="entry name" value="MFS_dom"/>
</dbReference>
<dbReference type="InterPro" id="IPR011701">
    <property type="entry name" value="MFS"/>
</dbReference>
<dbReference type="PANTHER" id="PTHR42688">
    <property type="entry name" value="CONSERVED PROTEIN"/>
    <property type="match status" value="1"/>
</dbReference>
<dbReference type="Gene3D" id="1.20.1250.20">
    <property type="entry name" value="MFS general substrate transporter like domains"/>
    <property type="match status" value="2"/>
</dbReference>
<evidence type="ECO:0000256" key="3">
    <source>
        <dbReference type="ARBA" id="ARBA00022692"/>
    </source>
</evidence>
<accession>A0A0S7BU12</accession>
<feature type="transmembrane region" description="Helical" evidence="6">
    <location>
        <begin position="305"/>
        <end position="324"/>
    </location>
</feature>
<reference evidence="8" key="1">
    <citation type="journal article" date="2015" name="Genome Announc.">
        <title>Draft Genome Sequence of Anaerolineae Strain TC1, a Novel Isolate from a Methanogenic Wastewater Treatment System.</title>
        <authorList>
            <person name="Matsuura N."/>
            <person name="Tourlousse D.M."/>
            <person name="Sun L."/>
            <person name="Toyonaga M."/>
            <person name="Kuroda K."/>
            <person name="Ohashi A."/>
            <person name="Cruz R."/>
            <person name="Yamaguchi T."/>
            <person name="Sekiguchi Y."/>
        </authorList>
    </citation>
    <scope>NUCLEOTIDE SEQUENCE [LARGE SCALE GENOMIC DNA]</scope>
    <source>
        <strain evidence="8">TC1</strain>
    </source>
</reference>
<evidence type="ECO:0000256" key="6">
    <source>
        <dbReference type="SAM" id="Phobius"/>
    </source>
</evidence>
<dbReference type="GO" id="GO:0022857">
    <property type="term" value="F:transmembrane transporter activity"/>
    <property type="evidence" value="ECO:0007669"/>
    <property type="project" value="InterPro"/>
</dbReference>
<keyword evidence="5 6" id="KW-0472">Membrane</keyword>
<dbReference type="InterPro" id="IPR052425">
    <property type="entry name" value="Uncharacterized_MFS-type"/>
</dbReference>
<feature type="transmembrane region" description="Helical" evidence="6">
    <location>
        <begin position="273"/>
        <end position="293"/>
    </location>
</feature>
<dbReference type="EMBL" id="DF968181">
    <property type="protein sequence ID" value="GAP40993.1"/>
    <property type="molecule type" value="Genomic_DNA"/>
</dbReference>
<dbReference type="Pfam" id="PF07690">
    <property type="entry name" value="MFS_1"/>
    <property type="match status" value="1"/>
</dbReference>
<protein>
    <submittedName>
        <fullName evidence="8">Major Facilitator Superfamily</fullName>
    </submittedName>
</protein>
<organism evidence="8">
    <name type="scientific">Flexilinea flocculi</name>
    <dbReference type="NCBI Taxonomy" id="1678840"/>
    <lineage>
        <taxon>Bacteria</taxon>
        <taxon>Bacillati</taxon>
        <taxon>Chloroflexota</taxon>
        <taxon>Anaerolineae</taxon>
        <taxon>Anaerolineales</taxon>
        <taxon>Anaerolineaceae</taxon>
        <taxon>Flexilinea</taxon>
    </lineage>
</organism>
<feature type="transmembrane region" description="Helical" evidence="6">
    <location>
        <begin position="234"/>
        <end position="253"/>
    </location>
</feature>
<evidence type="ECO:0000313" key="9">
    <source>
        <dbReference type="Proteomes" id="UP000053370"/>
    </source>
</evidence>
<dbReference type="STRING" id="1678840.ATC1_13975"/>
<feature type="transmembrane region" description="Helical" evidence="6">
    <location>
        <begin position="192"/>
        <end position="213"/>
    </location>
</feature>
<evidence type="ECO:0000256" key="2">
    <source>
        <dbReference type="ARBA" id="ARBA00022475"/>
    </source>
</evidence>
<keyword evidence="3 6" id="KW-0812">Transmembrane</keyword>
<gene>
    <name evidence="8" type="ORF">ATC1_13975</name>
</gene>
<dbReference type="SUPFAM" id="SSF103473">
    <property type="entry name" value="MFS general substrate transporter"/>
    <property type="match status" value="1"/>
</dbReference>
<feature type="transmembrane region" description="Helical" evidence="6">
    <location>
        <begin position="330"/>
        <end position="349"/>
    </location>
</feature>